<protein>
    <recommendedName>
        <fullName evidence="1">Aminoacyl-transfer RNA synthetases class-II family profile domain-containing protein</fullName>
    </recommendedName>
</protein>
<proteinExistence type="predicted"/>
<dbReference type="Pfam" id="PF18490">
    <property type="entry name" value="tRNA_bind_4"/>
    <property type="match status" value="1"/>
</dbReference>
<evidence type="ECO:0000259" key="1">
    <source>
        <dbReference type="PROSITE" id="PS50862"/>
    </source>
</evidence>
<dbReference type="EMBL" id="BARS01002914">
    <property type="protein sequence ID" value="GAF74739.1"/>
    <property type="molecule type" value="Genomic_DNA"/>
</dbReference>
<name>X0S106_9ZZZZ</name>
<dbReference type="InterPro" id="IPR045864">
    <property type="entry name" value="aa-tRNA-synth_II/BPL/LPL"/>
</dbReference>
<dbReference type="InterPro" id="IPR006195">
    <property type="entry name" value="aa-tRNA-synth_II"/>
</dbReference>
<feature type="non-terminal residue" evidence="2">
    <location>
        <position position="1"/>
    </location>
</feature>
<dbReference type="Gene3D" id="3.30.70.1920">
    <property type="match status" value="1"/>
</dbReference>
<organism evidence="2">
    <name type="scientific">marine sediment metagenome</name>
    <dbReference type="NCBI Taxonomy" id="412755"/>
    <lineage>
        <taxon>unclassified sequences</taxon>
        <taxon>metagenomes</taxon>
        <taxon>ecological metagenomes</taxon>
    </lineage>
</organism>
<accession>X0S106</accession>
<reference evidence="2" key="1">
    <citation type="journal article" date="2014" name="Front. Microbiol.">
        <title>High frequency of phylogenetically diverse reductive dehalogenase-homologous genes in deep subseafloor sedimentary metagenomes.</title>
        <authorList>
            <person name="Kawai M."/>
            <person name="Futagami T."/>
            <person name="Toyoda A."/>
            <person name="Takaki Y."/>
            <person name="Nishi S."/>
            <person name="Hori S."/>
            <person name="Arai W."/>
            <person name="Tsubouchi T."/>
            <person name="Morono Y."/>
            <person name="Uchiyama I."/>
            <person name="Ito T."/>
            <person name="Fujiyama A."/>
            <person name="Inagaki F."/>
            <person name="Takami H."/>
        </authorList>
    </citation>
    <scope>NUCLEOTIDE SEQUENCE</scope>
    <source>
        <strain evidence="2">Expedition CK06-06</strain>
    </source>
</reference>
<evidence type="ECO:0000313" key="2">
    <source>
        <dbReference type="EMBL" id="GAF74739.1"/>
    </source>
</evidence>
<dbReference type="PROSITE" id="PS50862">
    <property type="entry name" value="AA_TRNA_LIGASE_II"/>
    <property type="match status" value="1"/>
</dbReference>
<dbReference type="SUPFAM" id="SSF55681">
    <property type="entry name" value="Class II aaRS and biotin synthetases"/>
    <property type="match status" value="1"/>
</dbReference>
<feature type="domain" description="Aminoacyl-transfer RNA synthetases class-II family profile" evidence="1">
    <location>
        <begin position="286"/>
        <end position="448"/>
    </location>
</feature>
<dbReference type="Gene3D" id="3.30.930.10">
    <property type="entry name" value="Bira Bifunctional Protein, Domain 2"/>
    <property type="match status" value="1"/>
</dbReference>
<gene>
    <name evidence="2" type="ORF">S01H1_05601</name>
</gene>
<dbReference type="InterPro" id="IPR041293">
    <property type="entry name" value="SerS_tRNA-bd"/>
</dbReference>
<sequence>NNIILVRMDTQRHSAHSIFYRIRKTLAEYLGKNLHIGIAALEVKQLKIKFPLKKLPIENLQIPFVNKMEFNKQEKTCTVVFENIDKNFITKGNVERLIKRIKEKIDLAYYQGKTEFHKLIYESPKREIKVNIDPTIEMVNRNWIAPASTKGKWVYWAPATALFRAMEKIVVEELVNPLGFNEMINSNIVSGEDVWLRTGHLEGMPMEIYYVAEPVTRNVKEWEYFIDLLKITNEIPYDEFIKMIQFKPLKGLVYAQCPPIYWALKGKTVAVETFPILLFERATNSFRYESGGRHGIERVDEFHRIEVVFMGEPEELLKIREKIAEKYKYIFNEILEIEWRMASVTPFYMQQAGDLFEIDLEEGQLGTIDYEAWLPYRGTREDSEWLEFQNLSIVGEKYIKAFNIKHQKNQLIWSGCTGIGLERWVAVFLAQHGLNRKEWPQKFKKYIPDMPKPLKFY</sequence>
<dbReference type="AlphaFoldDB" id="X0S106"/>
<comment type="caution">
    <text evidence="2">The sequence shown here is derived from an EMBL/GenBank/DDBJ whole genome shotgun (WGS) entry which is preliminary data.</text>
</comment>